<keyword evidence="1" id="KW-0732">Signal</keyword>
<gene>
    <name evidence="2" type="ORF">GCM10009092_19910</name>
</gene>
<accession>A0ABN0X5H7</accession>
<feature type="signal peptide" evidence="1">
    <location>
        <begin position="1"/>
        <end position="17"/>
    </location>
</feature>
<feature type="chain" id="PRO_5045232442" evidence="1">
    <location>
        <begin position="18"/>
        <end position="172"/>
    </location>
</feature>
<evidence type="ECO:0000313" key="3">
    <source>
        <dbReference type="Proteomes" id="UP001501757"/>
    </source>
</evidence>
<dbReference type="Proteomes" id="UP001501757">
    <property type="component" value="Unassembled WGS sequence"/>
</dbReference>
<organism evidence="2 3">
    <name type="scientific">Bowmanella denitrificans</name>
    <dbReference type="NCBI Taxonomy" id="366582"/>
    <lineage>
        <taxon>Bacteria</taxon>
        <taxon>Pseudomonadati</taxon>
        <taxon>Pseudomonadota</taxon>
        <taxon>Gammaproteobacteria</taxon>
        <taxon>Alteromonadales</taxon>
        <taxon>Alteromonadaceae</taxon>
        <taxon>Bowmanella</taxon>
    </lineage>
</organism>
<dbReference type="SUPFAM" id="SSF55961">
    <property type="entry name" value="Bet v1-like"/>
    <property type="match status" value="1"/>
</dbReference>
<name>A0ABN0X5H7_9ALTE</name>
<evidence type="ECO:0000313" key="2">
    <source>
        <dbReference type="EMBL" id="GAA0355668.1"/>
    </source>
</evidence>
<comment type="caution">
    <text evidence="2">The sequence shown here is derived from an EMBL/GenBank/DDBJ whole genome shotgun (WGS) entry which is preliminary data.</text>
</comment>
<dbReference type="RefSeq" id="WP_343844623.1">
    <property type="nucleotide sequence ID" value="NZ_BAAAEI010000010.1"/>
</dbReference>
<protein>
    <submittedName>
        <fullName evidence="2">SRPBCC family protein</fullName>
    </submittedName>
</protein>
<dbReference type="EMBL" id="BAAAEI010000010">
    <property type="protein sequence ID" value="GAA0355668.1"/>
    <property type="molecule type" value="Genomic_DNA"/>
</dbReference>
<reference evidence="3" key="1">
    <citation type="journal article" date="2019" name="Int. J. Syst. Evol. Microbiol.">
        <title>The Global Catalogue of Microorganisms (GCM) 10K type strain sequencing project: providing services to taxonomists for standard genome sequencing and annotation.</title>
        <authorList>
            <consortium name="The Broad Institute Genomics Platform"/>
            <consortium name="The Broad Institute Genome Sequencing Center for Infectious Disease"/>
            <person name="Wu L."/>
            <person name="Ma J."/>
        </authorList>
    </citation>
    <scope>NUCLEOTIDE SEQUENCE [LARGE SCALE GENOMIC DNA]</scope>
    <source>
        <strain evidence="3">JCM 13378</strain>
    </source>
</reference>
<evidence type="ECO:0000256" key="1">
    <source>
        <dbReference type="SAM" id="SignalP"/>
    </source>
</evidence>
<dbReference type="Gene3D" id="3.30.530.20">
    <property type="match status" value="1"/>
</dbReference>
<sequence length="172" mass="19027">MKFWLFSLMLLSQFANAKVQYLSDTGFILENRVQVSTSADKSWQLMIENVGNWWPQDHTWWGQASNLSIEAKAGGCFCEIAGDKQAMHMQVVFVEPGKLLRMTGGLGPLQGMGLYGALDWQFNTNDKGTEIILSYKVHGTSAKGFAELAPIVDHVQSLQLGGLADYLNSGHK</sequence>
<proteinExistence type="predicted"/>
<dbReference type="InterPro" id="IPR023393">
    <property type="entry name" value="START-like_dom_sf"/>
</dbReference>
<keyword evidence="3" id="KW-1185">Reference proteome</keyword>